<evidence type="ECO:0000313" key="1">
    <source>
        <dbReference type="EMBL" id="VAW47834.1"/>
    </source>
</evidence>
<organism evidence="1">
    <name type="scientific">hydrothermal vent metagenome</name>
    <dbReference type="NCBI Taxonomy" id="652676"/>
    <lineage>
        <taxon>unclassified sequences</taxon>
        <taxon>metagenomes</taxon>
        <taxon>ecological metagenomes</taxon>
    </lineage>
</organism>
<proteinExistence type="predicted"/>
<protein>
    <submittedName>
        <fullName evidence="1">Uncharacterized protein</fullName>
    </submittedName>
</protein>
<dbReference type="AlphaFoldDB" id="A0A3B0WVX2"/>
<reference evidence="1" key="1">
    <citation type="submission" date="2018-06" db="EMBL/GenBank/DDBJ databases">
        <authorList>
            <person name="Zhirakovskaya E."/>
        </authorList>
    </citation>
    <scope>NUCLEOTIDE SEQUENCE</scope>
</reference>
<accession>A0A3B0WVX2</accession>
<gene>
    <name evidence="1" type="ORF">MNBD_GAMMA03-1942</name>
</gene>
<sequence>MNLKRRMIVLGLLLSMGHYSVAHATMEQVKKEPSLEKWFLSKETREKIDRQREAYLNPVEEKKVVKIVPKAIGNTKPKKKRIYIPPKVSVSLVVVKPDGSRLVRVNNKYNRSPSKYIKMDFSNSSVEGVPVNVQGKTNIVPVGTTLLTRKNKLVKTYKLKQSKFKKPVLKTEQKAVQQRLEQVQILKPQ</sequence>
<dbReference type="EMBL" id="UOFC01000168">
    <property type="protein sequence ID" value="VAW47834.1"/>
    <property type="molecule type" value="Genomic_DNA"/>
</dbReference>
<name>A0A3B0WVX2_9ZZZZ</name>